<dbReference type="InterPro" id="IPR014729">
    <property type="entry name" value="Rossmann-like_a/b/a_fold"/>
</dbReference>
<dbReference type="Pfam" id="PF01687">
    <property type="entry name" value="Flavokinase"/>
    <property type="match status" value="1"/>
</dbReference>
<dbReference type="InterPro" id="IPR004821">
    <property type="entry name" value="Cyt_trans-like"/>
</dbReference>
<evidence type="ECO:0000256" key="7">
    <source>
        <dbReference type="ARBA" id="ARBA00022741"/>
    </source>
</evidence>
<accession>A0A0R1LZ06</accession>
<dbReference type="NCBIfam" id="TIGR00083">
    <property type="entry name" value="ribF"/>
    <property type="match status" value="1"/>
</dbReference>
<dbReference type="STRING" id="1423776.FD04_GL001164"/>
<proteinExistence type="inferred from homology"/>
<dbReference type="EC" id="2.7.1.26" evidence="14"/>
<dbReference type="OrthoDB" id="9803667at2"/>
<evidence type="ECO:0000256" key="14">
    <source>
        <dbReference type="PIRNR" id="PIRNR004491"/>
    </source>
</evidence>
<evidence type="ECO:0000256" key="10">
    <source>
        <dbReference type="ARBA" id="ARBA00022840"/>
    </source>
</evidence>
<keyword evidence="10 14" id="KW-0067">ATP-binding</keyword>
<dbReference type="Pfam" id="PF06574">
    <property type="entry name" value="FAD_syn"/>
    <property type="match status" value="1"/>
</dbReference>
<dbReference type="PIRSF" id="PIRSF004491">
    <property type="entry name" value="FAD_Synth"/>
    <property type="match status" value="1"/>
</dbReference>
<dbReference type="InterPro" id="IPR015864">
    <property type="entry name" value="FAD_synthase"/>
</dbReference>
<dbReference type="GO" id="GO:0003919">
    <property type="term" value="F:FMN adenylyltransferase activity"/>
    <property type="evidence" value="ECO:0007669"/>
    <property type="project" value="UniProtKB-UniRule"/>
</dbReference>
<gene>
    <name evidence="16" type="ORF">FD04_GL001164</name>
</gene>
<dbReference type="CDD" id="cd02064">
    <property type="entry name" value="FAD_synthetase_N"/>
    <property type="match status" value="1"/>
</dbReference>
<evidence type="ECO:0000313" key="16">
    <source>
        <dbReference type="EMBL" id="KRK98185.1"/>
    </source>
</evidence>
<keyword evidence="17" id="KW-1185">Reference proteome</keyword>
<comment type="caution">
    <text evidence="16">The sequence shown here is derived from an EMBL/GenBank/DDBJ whole genome shotgun (WGS) entry which is preliminary data.</text>
</comment>
<keyword evidence="8 14" id="KW-0418">Kinase</keyword>
<keyword evidence="5 14" id="KW-0808">Transferase</keyword>
<dbReference type="InterPro" id="IPR023468">
    <property type="entry name" value="Riboflavin_kinase"/>
</dbReference>
<keyword evidence="7 14" id="KW-0547">Nucleotide-binding</keyword>
<comment type="pathway">
    <text evidence="1 14">Cofactor biosynthesis; FAD biosynthesis; FAD from FMN: step 1/1.</text>
</comment>
<feature type="domain" description="Riboflavin kinase" evidence="15">
    <location>
        <begin position="186"/>
        <end position="311"/>
    </location>
</feature>
<keyword evidence="9 14" id="KW-0274">FAD</keyword>
<dbReference type="EC" id="2.7.7.2" evidence="14"/>
<evidence type="ECO:0000256" key="2">
    <source>
        <dbReference type="ARBA" id="ARBA00005201"/>
    </source>
</evidence>
<evidence type="ECO:0000256" key="12">
    <source>
        <dbReference type="ARBA" id="ARBA00047880"/>
    </source>
</evidence>
<dbReference type="NCBIfam" id="TIGR00125">
    <property type="entry name" value="cyt_tran_rel"/>
    <property type="match status" value="1"/>
</dbReference>
<dbReference type="SUPFAM" id="SSF52374">
    <property type="entry name" value="Nucleotidylyl transferase"/>
    <property type="match status" value="1"/>
</dbReference>
<dbReference type="Gene3D" id="3.40.50.620">
    <property type="entry name" value="HUPs"/>
    <property type="match status" value="1"/>
</dbReference>
<evidence type="ECO:0000256" key="4">
    <source>
        <dbReference type="ARBA" id="ARBA00022643"/>
    </source>
</evidence>
<evidence type="ECO:0000256" key="5">
    <source>
        <dbReference type="ARBA" id="ARBA00022679"/>
    </source>
</evidence>
<dbReference type="PANTHER" id="PTHR22749">
    <property type="entry name" value="RIBOFLAVIN KINASE/FMN ADENYLYLTRANSFERASE"/>
    <property type="match status" value="1"/>
</dbReference>
<keyword evidence="4 14" id="KW-0288">FMN</keyword>
<dbReference type="GO" id="GO:0009398">
    <property type="term" value="P:FMN biosynthetic process"/>
    <property type="evidence" value="ECO:0007669"/>
    <property type="project" value="UniProtKB-UniRule"/>
</dbReference>
<dbReference type="GO" id="GO:0009231">
    <property type="term" value="P:riboflavin biosynthetic process"/>
    <property type="evidence" value="ECO:0007669"/>
    <property type="project" value="InterPro"/>
</dbReference>
<evidence type="ECO:0000256" key="1">
    <source>
        <dbReference type="ARBA" id="ARBA00004726"/>
    </source>
</evidence>
<keyword evidence="11" id="KW-0511">Multifunctional enzyme</keyword>
<organism evidence="16 17">
    <name type="scientific">Secundilactobacillus odoratitofui DSM 19909 = JCM 15043</name>
    <dbReference type="NCBI Taxonomy" id="1423776"/>
    <lineage>
        <taxon>Bacteria</taxon>
        <taxon>Bacillati</taxon>
        <taxon>Bacillota</taxon>
        <taxon>Bacilli</taxon>
        <taxon>Lactobacillales</taxon>
        <taxon>Lactobacillaceae</taxon>
        <taxon>Secundilactobacillus</taxon>
    </lineage>
</organism>
<comment type="similarity">
    <text evidence="14">Belongs to the ribF family.</text>
</comment>
<evidence type="ECO:0000256" key="13">
    <source>
        <dbReference type="ARBA" id="ARBA00049494"/>
    </source>
</evidence>
<sequence length="321" mass="36303">MQVIQIHHPMSKTDALQQPVVLAMGFFDGVHRGHQAVLQRAKTIADERGLALAVLTYDHHPALVYEKLSRERNRYITVNQRKMALFEQLGVQIVYQVNFSSQFAALKPQEFVDQYLIGFHAQVVVAGFDHTYGPKDVATMARLPEFAKGRFEIVTVGKAEMQTKKISSSRIRHNLDQGDLQTVNELLGYRYRTVGTVMHGEARGRTLGYPTANVSHDAKYWLPGIGVYVTRLKIGNQWYQAMTSIGRNVTFGDGRPVTVEAYILDFHQAIYGEVVTVEWLYRLRGEVKFDSVEGLVAQLDQDALDTKAYFEAHSLTKLALE</sequence>
<dbReference type="InterPro" id="IPR002606">
    <property type="entry name" value="Riboflavin_kinase_bac"/>
</dbReference>
<evidence type="ECO:0000256" key="3">
    <source>
        <dbReference type="ARBA" id="ARBA00022630"/>
    </source>
</evidence>
<dbReference type="SMART" id="SM00904">
    <property type="entry name" value="Flavokinase"/>
    <property type="match status" value="1"/>
</dbReference>
<evidence type="ECO:0000313" key="17">
    <source>
        <dbReference type="Proteomes" id="UP000051160"/>
    </source>
</evidence>
<dbReference type="Proteomes" id="UP000051160">
    <property type="component" value="Unassembled WGS sequence"/>
</dbReference>
<name>A0A0R1LZ06_9LACO</name>
<reference evidence="16 17" key="1">
    <citation type="journal article" date="2015" name="Genome Announc.">
        <title>Expanding the biotechnology potential of lactobacilli through comparative genomics of 213 strains and associated genera.</title>
        <authorList>
            <person name="Sun Z."/>
            <person name="Harris H.M."/>
            <person name="McCann A."/>
            <person name="Guo C."/>
            <person name="Argimon S."/>
            <person name="Zhang W."/>
            <person name="Yang X."/>
            <person name="Jeffery I.B."/>
            <person name="Cooney J.C."/>
            <person name="Kagawa T.F."/>
            <person name="Liu W."/>
            <person name="Song Y."/>
            <person name="Salvetti E."/>
            <person name="Wrobel A."/>
            <person name="Rasinkangas P."/>
            <person name="Parkhill J."/>
            <person name="Rea M.C."/>
            <person name="O'Sullivan O."/>
            <person name="Ritari J."/>
            <person name="Douillard F.P."/>
            <person name="Paul Ross R."/>
            <person name="Yang R."/>
            <person name="Briner A.E."/>
            <person name="Felis G.E."/>
            <person name="de Vos W.M."/>
            <person name="Barrangou R."/>
            <person name="Klaenhammer T.R."/>
            <person name="Caufield P.W."/>
            <person name="Cui Y."/>
            <person name="Zhang H."/>
            <person name="O'Toole P.W."/>
        </authorList>
    </citation>
    <scope>NUCLEOTIDE SEQUENCE [LARGE SCALE GENOMIC DNA]</scope>
    <source>
        <strain evidence="16 17">DSM 19909</strain>
    </source>
</reference>
<dbReference type="PANTHER" id="PTHR22749:SF6">
    <property type="entry name" value="RIBOFLAVIN KINASE"/>
    <property type="match status" value="1"/>
</dbReference>
<dbReference type="EMBL" id="AZEE01000028">
    <property type="protein sequence ID" value="KRK98185.1"/>
    <property type="molecule type" value="Genomic_DNA"/>
</dbReference>
<comment type="pathway">
    <text evidence="2 14">Cofactor biosynthesis; FMN biosynthesis; FMN from riboflavin (ATP route): step 1/1.</text>
</comment>
<comment type="catalytic activity">
    <reaction evidence="12 14">
        <text>riboflavin + ATP = FMN + ADP + H(+)</text>
        <dbReference type="Rhea" id="RHEA:14357"/>
        <dbReference type="ChEBI" id="CHEBI:15378"/>
        <dbReference type="ChEBI" id="CHEBI:30616"/>
        <dbReference type="ChEBI" id="CHEBI:57986"/>
        <dbReference type="ChEBI" id="CHEBI:58210"/>
        <dbReference type="ChEBI" id="CHEBI:456216"/>
        <dbReference type="EC" id="2.7.1.26"/>
    </reaction>
</comment>
<dbReference type="GO" id="GO:0008531">
    <property type="term" value="F:riboflavin kinase activity"/>
    <property type="evidence" value="ECO:0007669"/>
    <property type="project" value="UniProtKB-UniRule"/>
</dbReference>
<dbReference type="InterPro" id="IPR023465">
    <property type="entry name" value="Riboflavin_kinase_dom_sf"/>
</dbReference>
<dbReference type="SUPFAM" id="SSF82114">
    <property type="entry name" value="Riboflavin kinase-like"/>
    <property type="match status" value="1"/>
</dbReference>
<dbReference type="InterPro" id="IPR015865">
    <property type="entry name" value="Riboflavin_kinase_bac/euk"/>
</dbReference>
<dbReference type="RefSeq" id="WP_056948007.1">
    <property type="nucleotide sequence ID" value="NZ_AZEE01000028.1"/>
</dbReference>
<evidence type="ECO:0000256" key="8">
    <source>
        <dbReference type="ARBA" id="ARBA00022777"/>
    </source>
</evidence>
<dbReference type="UniPathway" id="UPA00276">
    <property type="reaction ID" value="UER00406"/>
</dbReference>
<dbReference type="UniPathway" id="UPA00277">
    <property type="reaction ID" value="UER00407"/>
</dbReference>
<dbReference type="GO" id="GO:0005524">
    <property type="term" value="F:ATP binding"/>
    <property type="evidence" value="ECO:0007669"/>
    <property type="project" value="UniProtKB-UniRule"/>
</dbReference>
<evidence type="ECO:0000256" key="6">
    <source>
        <dbReference type="ARBA" id="ARBA00022695"/>
    </source>
</evidence>
<keyword evidence="6 14" id="KW-0548">Nucleotidyltransferase</keyword>
<dbReference type="FunFam" id="3.40.50.620:FF:000021">
    <property type="entry name" value="Riboflavin biosynthesis protein"/>
    <property type="match status" value="1"/>
</dbReference>
<evidence type="ECO:0000256" key="11">
    <source>
        <dbReference type="ARBA" id="ARBA00023268"/>
    </source>
</evidence>
<dbReference type="GO" id="GO:0006747">
    <property type="term" value="P:FAD biosynthetic process"/>
    <property type="evidence" value="ECO:0007669"/>
    <property type="project" value="UniProtKB-UniRule"/>
</dbReference>
<dbReference type="PATRIC" id="fig|1423776.4.peg.1175"/>
<evidence type="ECO:0000256" key="9">
    <source>
        <dbReference type="ARBA" id="ARBA00022827"/>
    </source>
</evidence>
<keyword evidence="3 14" id="KW-0285">Flavoprotein</keyword>
<dbReference type="Gene3D" id="2.40.30.30">
    <property type="entry name" value="Riboflavin kinase-like"/>
    <property type="match status" value="1"/>
</dbReference>
<comment type="catalytic activity">
    <reaction evidence="13 14">
        <text>FMN + ATP + H(+) = FAD + diphosphate</text>
        <dbReference type="Rhea" id="RHEA:17237"/>
        <dbReference type="ChEBI" id="CHEBI:15378"/>
        <dbReference type="ChEBI" id="CHEBI:30616"/>
        <dbReference type="ChEBI" id="CHEBI:33019"/>
        <dbReference type="ChEBI" id="CHEBI:57692"/>
        <dbReference type="ChEBI" id="CHEBI:58210"/>
        <dbReference type="EC" id="2.7.7.2"/>
    </reaction>
</comment>
<protein>
    <recommendedName>
        <fullName evidence="14">Riboflavin biosynthesis protein</fullName>
    </recommendedName>
    <domain>
        <recommendedName>
            <fullName evidence="14">Riboflavin kinase</fullName>
            <ecNumber evidence="14">2.7.1.26</ecNumber>
        </recommendedName>
        <alternativeName>
            <fullName evidence="14">Flavokinase</fullName>
        </alternativeName>
    </domain>
    <domain>
        <recommendedName>
            <fullName evidence="14">FMN adenylyltransferase</fullName>
            <ecNumber evidence="14">2.7.7.2</ecNumber>
        </recommendedName>
        <alternativeName>
            <fullName evidence="14">FAD pyrophosphorylase</fullName>
        </alternativeName>
        <alternativeName>
            <fullName evidence="14">FAD synthase</fullName>
        </alternativeName>
    </domain>
</protein>
<dbReference type="AlphaFoldDB" id="A0A0R1LZ06"/>
<evidence type="ECO:0000259" key="15">
    <source>
        <dbReference type="SMART" id="SM00904"/>
    </source>
</evidence>